<protein>
    <recommendedName>
        <fullName evidence="6">FecR protein domain-containing protein</fullName>
    </recommendedName>
</protein>
<dbReference type="Gene3D" id="3.55.50.30">
    <property type="match status" value="1"/>
</dbReference>
<dbReference type="EMBL" id="AQHW01000009">
    <property type="protein sequence ID" value="KKB58257.1"/>
    <property type="molecule type" value="Genomic_DNA"/>
</dbReference>
<gene>
    <name evidence="4" type="ORF">HMPREF1536_01132</name>
</gene>
<evidence type="ECO:0000259" key="3">
    <source>
        <dbReference type="Pfam" id="PF16344"/>
    </source>
</evidence>
<dbReference type="STRING" id="1203610.HMPREF1536_01132"/>
<reference evidence="4 5" key="1">
    <citation type="submission" date="2013-04" db="EMBL/GenBank/DDBJ databases">
        <title>The Genome Sequence of Parabacteroides gordonii DSM 23371.</title>
        <authorList>
            <consortium name="The Broad Institute Genomics Platform"/>
            <person name="Earl A."/>
            <person name="Ward D."/>
            <person name="Feldgarden M."/>
            <person name="Gevers D."/>
            <person name="Martens E."/>
            <person name="Sakamoto M."/>
            <person name="Benno Y."/>
            <person name="Suzuki N."/>
            <person name="Matsunaga N."/>
            <person name="Koshihara K."/>
            <person name="Seki M."/>
            <person name="Komiya H."/>
            <person name="Walker B."/>
            <person name="Young S."/>
            <person name="Zeng Q."/>
            <person name="Gargeya S."/>
            <person name="Fitzgerald M."/>
            <person name="Haas B."/>
            <person name="Abouelleil A."/>
            <person name="Allen A.W."/>
            <person name="Alvarado L."/>
            <person name="Arachchi H.M."/>
            <person name="Berlin A.M."/>
            <person name="Chapman S.B."/>
            <person name="Gainer-Dewar J."/>
            <person name="Goldberg J."/>
            <person name="Griggs A."/>
            <person name="Gujja S."/>
            <person name="Hansen M."/>
            <person name="Howarth C."/>
            <person name="Imamovic A."/>
            <person name="Ireland A."/>
            <person name="Larimer J."/>
            <person name="McCowan C."/>
            <person name="Murphy C."/>
            <person name="Pearson M."/>
            <person name="Poon T.W."/>
            <person name="Priest M."/>
            <person name="Roberts A."/>
            <person name="Saif S."/>
            <person name="Shea T."/>
            <person name="Sisk P."/>
            <person name="Sykes S."/>
            <person name="Wortman J."/>
            <person name="Nusbaum C."/>
            <person name="Birren B."/>
        </authorList>
    </citation>
    <scope>NUCLEOTIDE SEQUENCE [LARGE SCALE GENOMIC DNA]</scope>
    <source>
        <strain evidence="4 5">MS-1</strain>
    </source>
</reference>
<dbReference type="AlphaFoldDB" id="A0A0F5JLD3"/>
<organism evidence="4 5">
    <name type="scientific">Parabacteroides gordonii MS-1 = DSM 23371</name>
    <dbReference type="NCBI Taxonomy" id="1203610"/>
    <lineage>
        <taxon>Bacteria</taxon>
        <taxon>Pseudomonadati</taxon>
        <taxon>Bacteroidota</taxon>
        <taxon>Bacteroidia</taxon>
        <taxon>Bacteroidales</taxon>
        <taxon>Tannerellaceae</taxon>
        <taxon>Parabacteroides</taxon>
    </lineage>
</organism>
<dbReference type="HOGENOM" id="CLU_050192_2_3_10"/>
<dbReference type="PANTHER" id="PTHR30273:SF2">
    <property type="entry name" value="PROTEIN FECR"/>
    <property type="match status" value="1"/>
</dbReference>
<keyword evidence="1" id="KW-1133">Transmembrane helix</keyword>
<feature type="domain" description="Protein FecR C-terminal" evidence="3">
    <location>
        <begin position="267"/>
        <end position="329"/>
    </location>
</feature>
<keyword evidence="1" id="KW-0812">Transmembrane</keyword>
<dbReference type="Pfam" id="PF16344">
    <property type="entry name" value="FecR_C"/>
    <property type="match status" value="1"/>
</dbReference>
<dbReference type="PATRIC" id="fig|1203610.3.peg.1154"/>
<dbReference type="GO" id="GO:0016989">
    <property type="term" value="F:sigma factor antagonist activity"/>
    <property type="evidence" value="ECO:0007669"/>
    <property type="project" value="TreeGrafter"/>
</dbReference>
<evidence type="ECO:0008006" key="6">
    <source>
        <dbReference type="Google" id="ProtNLM"/>
    </source>
</evidence>
<feature type="domain" description="FecR protein" evidence="2">
    <location>
        <begin position="123"/>
        <end position="220"/>
    </location>
</feature>
<keyword evidence="5" id="KW-1185">Reference proteome</keyword>
<dbReference type="RefSeq" id="WP_028727796.1">
    <property type="nucleotide sequence ID" value="NZ_AUAE01000018.1"/>
</dbReference>
<dbReference type="InterPro" id="IPR012373">
    <property type="entry name" value="Ferrdict_sens_TM"/>
</dbReference>
<sequence>MEEQRKHIEEPETSLLLLYIGGKASAEECAIVESWLHDKEENEQTLLQIARIYHVQYTHRRIEQRDPLKAFEKVQERVRQRVWKKNIYRFSTVAACLAVGFFLSTLLSWWNTTDSEVKAQMVTVRSNPGMRTSCNLPDGTVAYLNSGSTLIYPVPYDNDKRAVTLDGEGYFKVTHDPKKPFIVNVADGKMRVKVLGTEFNLQAYLGEGQIETTLVSGKVNIETEKENGTVVRQELSPSMKATYILSTGKMNMEIVNPVYETAWIEGKLMFYNSPLPEVLRDLSYFYNVKFEVKDPLIKSYYFTGTFIDKQLSQILDYLQISSGIDYKIRQITGDDSKGINYTVVELTNKRK</sequence>
<dbReference type="PANTHER" id="PTHR30273">
    <property type="entry name" value="PERIPLASMIC SIGNAL SENSOR AND SIGMA FACTOR ACTIVATOR FECR-RELATED"/>
    <property type="match status" value="1"/>
</dbReference>
<keyword evidence="1" id="KW-0472">Membrane</keyword>
<feature type="transmembrane region" description="Helical" evidence="1">
    <location>
        <begin position="87"/>
        <end position="110"/>
    </location>
</feature>
<evidence type="ECO:0000313" key="5">
    <source>
        <dbReference type="Proteomes" id="UP000033035"/>
    </source>
</evidence>
<dbReference type="InterPro" id="IPR006860">
    <property type="entry name" value="FecR"/>
</dbReference>
<name>A0A0F5JLD3_9BACT</name>
<evidence type="ECO:0000259" key="2">
    <source>
        <dbReference type="Pfam" id="PF04773"/>
    </source>
</evidence>
<evidence type="ECO:0000313" key="4">
    <source>
        <dbReference type="EMBL" id="KKB58257.1"/>
    </source>
</evidence>
<dbReference type="PIRSF" id="PIRSF018266">
    <property type="entry name" value="FecR"/>
    <property type="match status" value="1"/>
</dbReference>
<dbReference type="Pfam" id="PF04773">
    <property type="entry name" value="FecR"/>
    <property type="match status" value="1"/>
</dbReference>
<evidence type="ECO:0000256" key="1">
    <source>
        <dbReference type="SAM" id="Phobius"/>
    </source>
</evidence>
<comment type="caution">
    <text evidence="4">The sequence shown here is derived from an EMBL/GenBank/DDBJ whole genome shotgun (WGS) entry which is preliminary data.</text>
</comment>
<accession>A0A0F5JLD3</accession>
<dbReference type="Proteomes" id="UP000033035">
    <property type="component" value="Unassembled WGS sequence"/>
</dbReference>
<dbReference type="InterPro" id="IPR032508">
    <property type="entry name" value="FecR_C"/>
</dbReference>
<dbReference type="Gene3D" id="2.60.120.1440">
    <property type="match status" value="1"/>
</dbReference>
<proteinExistence type="predicted"/>